<keyword evidence="2" id="KW-1185">Reference proteome</keyword>
<protein>
    <recommendedName>
        <fullName evidence="3">Tetratricopeptide repeat protein</fullName>
    </recommendedName>
</protein>
<evidence type="ECO:0000313" key="2">
    <source>
        <dbReference type="Proteomes" id="UP000256405"/>
    </source>
</evidence>
<dbReference type="AlphaFoldDB" id="A0A3E0DKB3"/>
<reference evidence="1 2" key="1">
    <citation type="submission" date="2018-08" db="EMBL/GenBank/DDBJ databases">
        <title>Genomic Encyclopedia of Archaeal and Bacterial Type Strains, Phase II (KMG-II): from individual species to whole genera.</title>
        <authorList>
            <person name="Goeker M."/>
        </authorList>
    </citation>
    <scope>NUCLEOTIDE SEQUENCE [LARGE SCALE GENOMIC DNA]</scope>
    <source>
        <strain evidence="1 2">DSM 15986</strain>
    </source>
</reference>
<dbReference type="EMBL" id="QUNF01000019">
    <property type="protein sequence ID" value="REG83131.1"/>
    <property type="molecule type" value="Genomic_DNA"/>
</dbReference>
<proteinExistence type="predicted"/>
<organism evidence="1 2">
    <name type="scientific">Algoriphagus antarcticus</name>
    <dbReference type="NCBI Taxonomy" id="238540"/>
    <lineage>
        <taxon>Bacteria</taxon>
        <taxon>Pseudomonadati</taxon>
        <taxon>Bacteroidota</taxon>
        <taxon>Cytophagia</taxon>
        <taxon>Cytophagales</taxon>
        <taxon>Cyclobacteriaceae</taxon>
        <taxon>Algoriphagus</taxon>
    </lineage>
</organism>
<dbReference type="RefSeq" id="WP_086542253.1">
    <property type="nucleotide sequence ID" value="NZ_MSSW01000044.1"/>
</dbReference>
<dbReference type="Gene3D" id="1.25.40.10">
    <property type="entry name" value="Tetratricopeptide repeat domain"/>
    <property type="match status" value="1"/>
</dbReference>
<evidence type="ECO:0000313" key="1">
    <source>
        <dbReference type="EMBL" id="REG83131.1"/>
    </source>
</evidence>
<name>A0A3E0DKB3_9BACT</name>
<dbReference type="Proteomes" id="UP000256405">
    <property type="component" value="Unassembled WGS sequence"/>
</dbReference>
<dbReference type="InterPro" id="IPR011990">
    <property type="entry name" value="TPR-like_helical_dom_sf"/>
</dbReference>
<accession>A0A3E0DKB3</accession>
<sequence length="238" mass="28090">MNREQLQKDFFPKEVMLKLFRDSTHLESKIKLINDYIDEVRDSYDEDVLQIIQNNQIAHTYWMSEQYAQAIAHFEIVVENMEPEDYPSNYILVLNLLIRGNRLLSNYKEAEKWIALAFGNSKIYHPFDNLIILNDYADLIADSGQAFDESHNPLIQSIIDELGFPEKLKDPVDTIRSMNKSHKYWARKLTSIEADSLKPDLDLTIKEYEEYAASCEIEWYRNYVKNTIERLKIKKAQV</sequence>
<gene>
    <name evidence="1" type="ORF">C8N25_11995</name>
</gene>
<evidence type="ECO:0008006" key="3">
    <source>
        <dbReference type="Google" id="ProtNLM"/>
    </source>
</evidence>
<comment type="caution">
    <text evidence="1">The sequence shown here is derived from an EMBL/GenBank/DDBJ whole genome shotgun (WGS) entry which is preliminary data.</text>
</comment>
<dbReference type="OrthoDB" id="822888at2"/>